<protein>
    <recommendedName>
        <fullName evidence="1">General stress protein FMN-binding split barrel domain-containing protein</fullName>
    </recommendedName>
</protein>
<dbReference type="InterPro" id="IPR052917">
    <property type="entry name" value="Stress-Dev_Protein"/>
</dbReference>
<evidence type="ECO:0000313" key="3">
    <source>
        <dbReference type="Proteomes" id="UP000603912"/>
    </source>
</evidence>
<dbReference type="Pfam" id="PF16242">
    <property type="entry name" value="Pyrid_ox_like"/>
    <property type="match status" value="1"/>
</dbReference>
<keyword evidence="3" id="KW-1185">Reference proteome</keyword>
<sequence>MASKTLQDIAETMRDIDFTMMFTRNEAGALAGRPMSNNRDVAYDGDSYFFTMGDTRKVKDISRDPQVALSLQGAAGLFGKPPMFIAIEGKAELIRDRQAFDAHWNPDLERWFDKGADTPGLTLIKVHASRIHWWHGEDEGDLSV</sequence>
<proteinExistence type="predicted"/>
<dbReference type="PANTHER" id="PTHR34818:SF1">
    <property type="entry name" value="PROTEIN BLI-3"/>
    <property type="match status" value="1"/>
</dbReference>
<dbReference type="RefSeq" id="WP_188518491.1">
    <property type="nucleotide sequence ID" value="NZ_BMES01000002.1"/>
</dbReference>
<accession>A0A917I9K9</accession>
<dbReference type="InterPro" id="IPR038725">
    <property type="entry name" value="YdaG_split_barrel_FMN-bd"/>
</dbReference>
<dbReference type="AlphaFoldDB" id="A0A917I9K9"/>
<reference evidence="2" key="1">
    <citation type="journal article" date="2014" name="Int. J. Syst. Evol. Microbiol.">
        <title>Complete genome sequence of Corynebacterium casei LMG S-19264T (=DSM 44701T), isolated from a smear-ripened cheese.</title>
        <authorList>
            <consortium name="US DOE Joint Genome Institute (JGI-PGF)"/>
            <person name="Walter F."/>
            <person name="Albersmeier A."/>
            <person name="Kalinowski J."/>
            <person name="Ruckert C."/>
        </authorList>
    </citation>
    <scope>NUCLEOTIDE SEQUENCE</scope>
    <source>
        <strain evidence="2">CGMCC 1.12214</strain>
    </source>
</reference>
<evidence type="ECO:0000313" key="2">
    <source>
        <dbReference type="EMBL" id="GGH23634.1"/>
    </source>
</evidence>
<organism evidence="2 3">
    <name type="scientific">Alsobacter metallidurans</name>
    <dbReference type="NCBI Taxonomy" id="340221"/>
    <lineage>
        <taxon>Bacteria</taxon>
        <taxon>Pseudomonadati</taxon>
        <taxon>Pseudomonadota</taxon>
        <taxon>Alphaproteobacteria</taxon>
        <taxon>Hyphomicrobiales</taxon>
        <taxon>Alsobacteraceae</taxon>
        <taxon>Alsobacter</taxon>
    </lineage>
</organism>
<dbReference type="InterPro" id="IPR012349">
    <property type="entry name" value="Split_barrel_FMN-bd"/>
</dbReference>
<name>A0A917I9K9_9HYPH</name>
<gene>
    <name evidence="2" type="ORF">GCM10007036_29510</name>
</gene>
<feature type="domain" description="General stress protein FMN-binding split barrel" evidence="1">
    <location>
        <begin position="6"/>
        <end position="137"/>
    </location>
</feature>
<dbReference type="EMBL" id="BMES01000002">
    <property type="protein sequence ID" value="GGH23634.1"/>
    <property type="molecule type" value="Genomic_DNA"/>
</dbReference>
<dbReference type="SUPFAM" id="SSF50475">
    <property type="entry name" value="FMN-binding split barrel"/>
    <property type="match status" value="1"/>
</dbReference>
<dbReference type="PANTHER" id="PTHR34818">
    <property type="entry name" value="PROTEIN BLI-3"/>
    <property type="match status" value="1"/>
</dbReference>
<dbReference type="Proteomes" id="UP000603912">
    <property type="component" value="Unassembled WGS sequence"/>
</dbReference>
<dbReference type="Gene3D" id="2.30.110.10">
    <property type="entry name" value="Electron Transport, Fmn-binding Protein, Chain A"/>
    <property type="match status" value="1"/>
</dbReference>
<reference evidence="2" key="2">
    <citation type="submission" date="2020-09" db="EMBL/GenBank/DDBJ databases">
        <authorList>
            <person name="Sun Q."/>
            <person name="Zhou Y."/>
        </authorList>
    </citation>
    <scope>NUCLEOTIDE SEQUENCE</scope>
    <source>
        <strain evidence="2">CGMCC 1.12214</strain>
    </source>
</reference>
<comment type="caution">
    <text evidence="2">The sequence shown here is derived from an EMBL/GenBank/DDBJ whole genome shotgun (WGS) entry which is preliminary data.</text>
</comment>
<evidence type="ECO:0000259" key="1">
    <source>
        <dbReference type="Pfam" id="PF16242"/>
    </source>
</evidence>